<comment type="similarity">
    <text evidence="1 4">Belongs to the D-isomer specific 2-hydroxyacid dehydrogenase family.</text>
</comment>
<dbReference type="PROSITE" id="PS00671">
    <property type="entry name" value="D_2_HYDROXYACID_DH_3"/>
    <property type="match status" value="1"/>
</dbReference>
<sequence>MKFIAYNVRDDEIPFVEKWGKDHHIEVTSTTTTLTTETINDADGFDGISCLQTIPYSQELFERFHELGIKYLSLRNVGVDNVDLQAAKANGVQITNVPAYSPESIAEFAVMMALYLSRKVGYMQQQLQERHEFHFSPDFMGRLISEQTVGIIGTGRIGRHAIQLFRGLGARVIAYDKYPLKSTNGEFEYVDDLKTIFEQSDIISLHMPATKENQHLFNHEVFEMMKDNAILINTARGAIVNTSDLIFALESGEIAGAGIDALENESADLQDSRSTKKITDSDVIKLSMMPNVILTPHSAFHTSESVKNMVTISMDNLKTMFNGARPNDLVE</sequence>
<evidence type="ECO:0000256" key="1">
    <source>
        <dbReference type="ARBA" id="ARBA00005854"/>
    </source>
</evidence>
<dbReference type="SUPFAM" id="SSF51735">
    <property type="entry name" value="NAD(P)-binding Rossmann-fold domains"/>
    <property type="match status" value="1"/>
</dbReference>
<evidence type="ECO:0000313" key="7">
    <source>
        <dbReference type="EMBL" id="KRL64408.1"/>
    </source>
</evidence>
<evidence type="ECO:0000259" key="5">
    <source>
        <dbReference type="Pfam" id="PF00389"/>
    </source>
</evidence>
<dbReference type="PANTHER" id="PTHR43026">
    <property type="entry name" value="2-HYDROXYACID DEHYDROGENASE HOMOLOG 1-RELATED"/>
    <property type="match status" value="1"/>
</dbReference>
<dbReference type="InterPro" id="IPR006140">
    <property type="entry name" value="D-isomer_DH_NAD-bd"/>
</dbReference>
<organism evidence="7 8">
    <name type="scientific">Lentilactobacillus diolivorans DSM 14421</name>
    <dbReference type="NCBI Taxonomy" id="1423739"/>
    <lineage>
        <taxon>Bacteria</taxon>
        <taxon>Bacillati</taxon>
        <taxon>Bacillota</taxon>
        <taxon>Bacilli</taxon>
        <taxon>Lactobacillales</taxon>
        <taxon>Lactobacillaceae</taxon>
        <taxon>Lentilactobacillus</taxon>
    </lineage>
</organism>
<dbReference type="PATRIC" id="fig|1423739.3.peg.967"/>
<dbReference type="GO" id="GO:0051287">
    <property type="term" value="F:NAD binding"/>
    <property type="evidence" value="ECO:0007669"/>
    <property type="project" value="InterPro"/>
</dbReference>
<evidence type="ECO:0000256" key="3">
    <source>
        <dbReference type="ARBA" id="ARBA00023027"/>
    </source>
</evidence>
<dbReference type="InterPro" id="IPR006139">
    <property type="entry name" value="D-isomer_2_OHA_DH_cat_dom"/>
</dbReference>
<dbReference type="PROSITE" id="PS00670">
    <property type="entry name" value="D_2_HYDROXYACID_DH_2"/>
    <property type="match status" value="1"/>
</dbReference>
<proteinExistence type="inferred from homology"/>
<dbReference type="PROSITE" id="PS00065">
    <property type="entry name" value="D_2_HYDROXYACID_DH_1"/>
    <property type="match status" value="1"/>
</dbReference>
<dbReference type="InterPro" id="IPR029753">
    <property type="entry name" value="D-isomer_DH_CS"/>
</dbReference>
<protein>
    <submittedName>
        <fullName evidence="7">D-lactate dehydrogenase</fullName>
    </submittedName>
</protein>
<feature type="domain" description="D-isomer specific 2-hydroxyacid dehydrogenase catalytic" evidence="5">
    <location>
        <begin position="7"/>
        <end position="330"/>
    </location>
</feature>
<reference evidence="7 8" key="1">
    <citation type="journal article" date="2015" name="Genome Announc.">
        <title>Expanding the biotechnology potential of lactobacilli through comparative genomics of 213 strains and associated genera.</title>
        <authorList>
            <person name="Sun Z."/>
            <person name="Harris H.M."/>
            <person name="McCann A."/>
            <person name="Guo C."/>
            <person name="Argimon S."/>
            <person name="Zhang W."/>
            <person name="Yang X."/>
            <person name="Jeffery I.B."/>
            <person name="Cooney J.C."/>
            <person name="Kagawa T.F."/>
            <person name="Liu W."/>
            <person name="Song Y."/>
            <person name="Salvetti E."/>
            <person name="Wrobel A."/>
            <person name="Rasinkangas P."/>
            <person name="Parkhill J."/>
            <person name="Rea M.C."/>
            <person name="O'Sullivan O."/>
            <person name="Ritari J."/>
            <person name="Douillard F.P."/>
            <person name="Paul Ross R."/>
            <person name="Yang R."/>
            <person name="Briner A.E."/>
            <person name="Felis G.E."/>
            <person name="de Vos W.M."/>
            <person name="Barrangou R."/>
            <person name="Klaenhammer T.R."/>
            <person name="Caufield P.W."/>
            <person name="Cui Y."/>
            <person name="Zhang H."/>
            <person name="O'Toole P.W."/>
        </authorList>
    </citation>
    <scope>NUCLEOTIDE SEQUENCE [LARGE SCALE GENOMIC DNA]</scope>
    <source>
        <strain evidence="7 8">DSM 14421</strain>
    </source>
</reference>
<evidence type="ECO:0000259" key="6">
    <source>
        <dbReference type="Pfam" id="PF02826"/>
    </source>
</evidence>
<feature type="domain" description="D-isomer specific 2-hydroxyacid dehydrogenase NAD-binding" evidence="6">
    <location>
        <begin position="110"/>
        <end position="299"/>
    </location>
</feature>
<dbReference type="SUPFAM" id="SSF52283">
    <property type="entry name" value="Formate/glycerate dehydrogenase catalytic domain-like"/>
    <property type="match status" value="1"/>
</dbReference>
<comment type="caution">
    <text evidence="7">The sequence shown here is derived from an EMBL/GenBank/DDBJ whole genome shotgun (WGS) entry which is preliminary data.</text>
</comment>
<dbReference type="Proteomes" id="UP000052013">
    <property type="component" value="Unassembled WGS sequence"/>
</dbReference>
<dbReference type="Gene3D" id="3.40.50.720">
    <property type="entry name" value="NAD(P)-binding Rossmann-like Domain"/>
    <property type="match status" value="2"/>
</dbReference>
<evidence type="ECO:0000313" key="8">
    <source>
        <dbReference type="Proteomes" id="UP000052013"/>
    </source>
</evidence>
<dbReference type="Pfam" id="PF02826">
    <property type="entry name" value="2-Hacid_dh_C"/>
    <property type="match status" value="1"/>
</dbReference>
<keyword evidence="2 4" id="KW-0560">Oxidoreductase</keyword>
<evidence type="ECO:0000256" key="2">
    <source>
        <dbReference type="ARBA" id="ARBA00023002"/>
    </source>
</evidence>
<dbReference type="STRING" id="1423739.FC85_GL000918"/>
<dbReference type="EMBL" id="AZEY01000090">
    <property type="protein sequence ID" value="KRL64408.1"/>
    <property type="molecule type" value="Genomic_DNA"/>
</dbReference>
<gene>
    <name evidence="7" type="ORF">FC85_GL000918</name>
</gene>
<evidence type="ECO:0000256" key="4">
    <source>
        <dbReference type="RuleBase" id="RU003719"/>
    </source>
</evidence>
<dbReference type="RefSeq" id="WP_057865372.1">
    <property type="nucleotide sequence ID" value="NZ_AZEY01000090.1"/>
</dbReference>
<dbReference type="CDD" id="cd12186">
    <property type="entry name" value="LDH"/>
    <property type="match status" value="1"/>
</dbReference>
<dbReference type="InterPro" id="IPR058205">
    <property type="entry name" value="D-LDH-like"/>
</dbReference>
<dbReference type="GO" id="GO:0008720">
    <property type="term" value="F:D-lactate dehydrogenase (NAD+) activity"/>
    <property type="evidence" value="ECO:0007669"/>
    <property type="project" value="TreeGrafter"/>
</dbReference>
<accession>A0A0R1SEZ1</accession>
<dbReference type="AlphaFoldDB" id="A0A0R1SEZ1"/>
<dbReference type="Pfam" id="PF00389">
    <property type="entry name" value="2-Hacid_dh"/>
    <property type="match status" value="1"/>
</dbReference>
<name>A0A0R1SEZ1_9LACO</name>
<keyword evidence="3" id="KW-0520">NAD</keyword>
<dbReference type="InterPro" id="IPR029752">
    <property type="entry name" value="D-isomer_DH_CS1"/>
</dbReference>
<dbReference type="InterPro" id="IPR036291">
    <property type="entry name" value="NAD(P)-bd_dom_sf"/>
</dbReference>
<dbReference type="PANTHER" id="PTHR43026:SF1">
    <property type="entry name" value="2-HYDROXYACID DEHYDROGENASE HOMOLOG 1-RELATED"/>
    <property type="match status" value="1"/>
</dbReference>